<evidence type="ECO:0000313" key="2">
    <source>
        <dbReference type="EMBL" id="CAK0809251.1"/>
    </source>
</evidence>
<feature type="region of interest" description="Disordered" evidence="1">
    <location>
        <begin position="951"/>
        <end position="974"/>
    </location>
</feature>
<evidence type="ECO:0000313" key="3">
    <source>
        <dbReference type="Proteomes" id="UP001189429"/>
    </source>
</evidence>
<feature type="compositionally biased region" description="Pro residues" evidence="1">
    <location>
        <begin position="144"/>
        <end position="159"/>
    </location>
</feature>
<gene>
    <name evidence="2" type="ORF">PCOR1329_LOCUS14554</name>
</gene>
<feature type="compositionally biased region" description="Low complexity" evidence="1">
    <location>
        <begin position="1046"/>
        <end position="1070"/>
    </location>
</feature>
<sequence>APCEAAMADHVERFQVAWLRYRVPGPVLYHQRLLLKQLRSSGDSWVVLTPDGDMYVEDLEVNDDVREVLYDNTPGVEPAQVRGRGYRFGQMPAADGLRRLAQQAETLRDQEDAVRGYRAPAEGAGSLGGFEPVGGTETPRGAPALPPPLPPPSEAPGPPGRWVIAVDTGEGKVGDSIAVADASRVSGDTRIGVAQVSNGAWVFVERLLDGEAKEEYLDQTAGRRGAGDGNLDTRVLPVTYKSSSVRQRLWRETVAKMAQVAFSDWPLPGPRAVDWCARFVDRRGGGPVDHHRWWVGHLRLQGADFGVQEHEHGMRAFQFIGEYDQVDLPNLVGLEVTLRRCQLIEYHYEKKGKAATGKEQGAGLSREEAAYFTGSHRLGGWLSQLEGGRMTPTCPPACRRGSASDFSKLVRFLVSAMLYLFMLKVRRRVEARSRADQWCADVARSLNEIGGHLCKDTGVCRSSRFWPRVHDLGMANVRASVERWGRPPADLASQGAFDELRANHSYEGAPVAVAPMDMGLLSLSGAGAPADLAQLLRDGRSEVRGFVKGFLLPKDQADVRLGLEGVPRRPYSDPLLHRPREYERLLAIMSSKGMIEFSVDVVETCGLFSAWEKSGKQRLIIDARRSNRWFKDPPKTHLASGDSFARLFAAADLTLELGQTDIQDAFYQLAMPVELRPCFGLAPVRAGRVGVSVTVEGSQVSPSTLVYPRLCVLAMGWTHALNWCQRVLEDISSRVPGLGVESRIQDRRRPPSLSPVAHSEYVDNFVALSQVPGNARAAARGVAEELRLAGLRAHPVEAGPGGEALGWFFSSERLGRPKLSGEDLEALVGHCARAFLVRRELLCCFNAVYAFIARHRHERVPLWDVVRKELRWASHLVCFCWRDLSASVCPVVVSSDASERGCGVTVLEGDKGDIVEAMKYSDRWRFRDGSGGARVQAAELIEKALAGHRVPGERDEGAEPGAVADGEADWGPEGGDRVPLVPERLLKGKWSVVCSRPWQRPEGMPVLEVPVLARVARPLPIQVALPSALSADGALPRRVATPPRTRGPARSGRAEGPAAAPASPRRAGMPAMAPARRARRSAAKAAAARAPARRRWAVSGAPAAFNRVSFLQLESVRPRARGLCQTSWDLFADWARGRKLPIETEDDLETAVLDYFDCKYFEGVHSSLGSRLVCAVCYLRPELSRQRGARLARVRQALRGWSLRSPSQSRLPTPWEVVCLIADLLVRKGRWGRAAAIVSSFQRRWALVLHPMELGRPSKMHRWDDSRILGLDEHQFFAPVLARLRGPGEGSERRLFSFDYPTWAREYRQTGLELGLEVLGPPTLYGLRRAGASLDYALGRRTMLEIQRCGNWAAANSMRRCQKAGRLAEQLHLLAPGARQAALRCAARIGSILAG</sequence>
<feature type="non-terminal residue" evidence="2">
    <location>
        <position position="1"/>
    </location>
</feature>
<comment type="caution">
    <text evidence="2">The sequence shown here is derived from an EMBL/GenBank/DDBJ whole genome shotgun (WGS) entry which is preliminary data.</text>
</comment>
<feature type="region of interest" description="Disordered" evidence="1">
    <location>
        <begin position="117"/>
        <end position="159"/>
    </location>
</feature>
<dbReference type="EMBL" id="CAUYUJ010004354">
    <property type="protein sequence ID" value="CAK0809251.1"/>
    <property type="molecule type" value="Genomic_DNA"/>
</dbReference>
<organism evidence="2 3">
    <name type="scientific">Prorocentrum cordatum</name>
    <dbReference type="NCBI Taxonomy" id="2364126"/>
    <lineage>
        <taxon>Eukaryota</taxon>
        <taxon>Sar</taxon>
        <taxon>Alveolata</taxon>
        <taxon>Dinophyceae</taxon>
        <taxon>Prorocentrales</taxon>
        <taxon>Prorocentraceae</taxon>
        <taxon>Prorocentrum</taxon>
    </lineage>
</organism>
<evidence type="ECO:0000256" key="1">
    <source>
        <dbReference type="SAM" id="MobiDB-lite"/>
    </source>
</evidence>
<keyword evidence="3" id="KW-1185">Reference proteome</keyword>
<accession>A0ABN9QSQ0</accession>
<protein>
    <submittedName>
        <fullName evidence="2">Uncharacterized protein</fullName>
    </submittedName>
</protein>
<dbReference type="Proteomes" id="UP001189429">
    <property type="component" value="Unassembled WGS sequence"/>
</dbReference>
<feature type="non-terminal residue" evidence="2">
    <location>
        <position position="1395"/>
    </location>
</feature>
<name>A0ABN9QSQ0_9DINO</name>
<feature type="region of interest" description="Disordered" evidence="1">
    <location>
        <begin position="1034"/>
        <end position="1070"/>
    </location>
</feature>
<reference evidence="2" key="1">
    <citation type="submission" date="2023-10" db="EMBL/GenBank/DDBJ databases">
        <authorList>
            <person name="Chen Y."/>
            <person name="Shah S."/>
            <person name="Dougan E. K."/>
            <person name="Thang M."/>
            <person name="Chan C."/>
        </authorList>
    </citation>
    <scope>NUCLEOTIDE SEQUENCE [LARGE SCALE GENOMIC DNA]</scope>
</reference>
<proteinExistence type="predicted"/>